<evidence type="ECO:0000313" key="3">
    <source>
        <dbReference type="Proteomes" id="UP000184226"/>
    </source>
</evidence>
<dbReference type="EMBL" id="FQXE01000010">
    <property type="protein sequence ID" value="SHI15359.1"/>
    <property type="molecule type" value="Genomic_DNA"/>
</dbReference>
<dbReference type="AlphaFoldDB" id="A0A1M5YTW5"/>
<dbReference type="Proteomes" id="UP000184226">
    <property type="component" value="Unassembled WGS sequence"/>
</dbReference>
<feature type="chain" id="PRO_5009915344" evidence="1">
    <location>
        <begin position="24"/>
        <end position="240"/>
    </location>
</feature>
<accession>A0A1M5YTW5</accession>
<gene>
    <name evidence="2" type="ORF">SAMN04488135_110160</name>
</gene>
<sequence>MRFIQYSSSALLALALTSTAAYAGLCEAPFMHDGGQAQLSGSGGMQLGADLSFSDVRKDGADSCEARVQGTATFGLAGLPPGKSSLDYWMAVKSGKASFERRDAQGKREPVNGKFDLRMLGLFAYGAPVTKAGQTFPAMRFQINVDHKAVQTQPIVVNTGLKKVGERQTIQTATGSQSCWPIRYTRITDPTQASFNGLVLPVPGMTSAVTDWFCPDVHMVMKQESEQSGVASVVEVTKLR</sequence>
<dbReference type="Gene3D" id="2.40.360.20">
    <property type="match status" value="1"/>
</dbReference>
<proteinExistence type="predicted"/>
<name>A0A1M5YTW5_9BURK</name>
<organism evidence="2 3">
    <name type="scientific">Pollutimonas bauzanensis</name>
    <dbReference type="NCBI Taxonomy" id="658167"/>
    <lineage>
        <taxon>Bacteria</taxon>
        <taxon>Pseudomonadati</taxon>
        <taxon>Pseudomonadota</taxon>
        <taxon>Betaproteobacteria</taxon>
        <taxon>Burkholderiales</taxon>
        <taxon>Alcaligenaceae</taxon>
        <taxon>Pollutimonas</taxon>
    </lineage>
</organism>
<evidence type="ECO:0000256" key="1">
    <source>
        <dbReference type="SAM" id="SignalP"/>
    </source>
</evidence>
<dbReference type="OrthoDB" id="8962610at2"/>
<evidence type="ECO:0000313" key="2">
    <source>
        <dbReference type="EMBL" id="SHI15359.1"/>
    </source>
</evidence>
<keyword evidence="3" id="KW-1185">Reference proteome</keyword>
<feature type="signal peptide" evidence="1">
    <location>
        <begin position="1"/>
        <end position="23"/>
    </location>
</feature>
<protein>
    <submittedName>
        <fullName evidence="2">Uncharacterized protein</fullName>
    </submittedName>
</protein>
<keyword evidence="1" id="KW-0732">Signal</keyword>
<reference evidence="2 3" key="1">
    <citation type="submission" date="2016-11" db="EMBL/GenBank/DDBJ databases">
        <authorList>
            <person name="Jaros S."/>
            <person name="Januszkiewicz K."/>
            <person name="Wedrychowicz H."/>
        </authorList>
    </citation>
    <scope>NUCLEOTIDE SEQUENCE [LARGE SCALE GENOMIC DNA]</scope>
    <source>
        <strain evidence="2 3">CGMCC 1.10190</strain>
    </source>
</reference>
<dbReference type="STRING" id="658167.SAMN04488135_110160"/>